<evidence type="ECO:0000256" key="2">
    <source>
        <dbReference type="ARBA" id="ARBA00022670"/>
    </source>
</evidence>
<evidence type="ECO:0000256" key="8">
    <source>
        <dbReference type="SAM" id="MobiDB-lite"/>
    </source>
</evidence>
<keyword evidence="5" id="KW-0190">Covalent protein-DNA linkage</keyword>
<evidence type="ECO:0000256" key="7">
    <source>
        <dbReference type="ARBA" id="ARBA00023239"/>
    </source>
</evidence>
<dbReference type="InterPro" id="IPR036590">
    <property type="entry name" value="SRAP-like"/>
</dbReference>
<dbReference type="Gene3D" id="3.90.1680.10">
    <property type="entry name" value="SOS response associated peptidase-like"/>
    <property type="match status" value="1"/>
</dbReference>
<comment type="similarity">
    <text evidence="1">Belongs to the SOS response-associated peptidase family.</text>
</comment>
<keyword evidence="3" id="KW-0227">DNA damage</keyword>
<sequence>MCGRYSLGWYEVMRLPAQVRQMLQHDNMPMDDAPEDEGDNAPRQSYNFAPGYHGIVYRADTPDWGAGPHRHVKKAGDDPEAADEAAVQVSSASPSGGDGAGSDVHYKLQSMKWGLVPFWTKKNPDYGSMMKTINCRDDSLAQGGGMWNTMKARKRCIVVAQGFYEWLKKDGGREKIPHFVKRKDEALMCFAGLWDCVQYEDDEKKHYTYTIITTDSNKQLKFLHDRMPVILNNGSEELRTWLDPKRYEWSKDLQSLLKPFDGELEVYPVSKDVGKVGNNSPTFLIPIDSKENKSNIANFFGKGASSAKTKTETSPPPQKQPEVKIKKEAGFVEQGSRDDVTDDGNDSKVKGEEGKHTEDEKAGPVTGVKREADEEVSPEEPPKKAAKPTGKAELSTSPQKKGESKISATSNGTKIPEKSKQTGTRKITQFFGNSS</sequence>
<keyword evidence="6" id="KW-0238">DNA-binding</keyword>
<dbReference type="GeneID" id="92042265"/>
<dbReference type="RefSeq" id="XP_066672823.1">
    <property type="nucleotide sequence ID" value="XM_066809205.1"/>
</dbReference>
<dbReference type="PANTHER" id="PTHR13604:SF0">
    <property type="entry name" value="ABASIC SITE PROCESSING PROTEIN HMCES"/>
    <property type="match status" value="1"/>
</dbReference>
<organism evidence="9 10">
    <name type="scientific">Apiospora hydei</name>
    <dbReference type="NCBI Taxonomy" id="1337664"/>
    <lineage>
        <taxon>Eukaryota</taxon>
        <taxon>Fungi</taxon>
        <taxon>Dikarya</taxon>
        <taxon>Ascomycota</taxon>
        <taxon>Pezizomycotina</taxon>
        <taxon>Sordariomycetes</taxon>
        <taxon>Xylariomycetidae</taxon>
        <taxon>Amphisphaeriales</taxon>
        <taxon>Apiosporaceae</taxon>
        <taxon>Apiospora</taxon>
    </lineage>
</organism>
<feature type="compositionally biased region" description="Low complexity" evidence="8">
    <location>
        <begin position="84"/>
        <end position="95"/>
    </location>
</feature>
<evidence type="ECO:0000256" key="3">
    <source>
        <dbReference type="ARBA" id="ARBA00022763"/>
    </source>
</evidence>
<evidence type="ECO:0000256" key="6">
    <source>
        <dbReference type="ARBA" id="ARBA00023125"/>
    </source>
</evidence>
<dbReference type="InterPro" id="IPR003738">
    <property type="entry name" value="SRAP"/>
</dbReference>
<evidence type="ECO:0000256" key="4">
    <source>
        <dbReference type="ARBA" id="ARBA00022801"/>
    </source>
</evidence>
<dbReference type="PANTHER" id="PTHR13604">
    <property type="entry name" value="DC12-RELATED"/>
    <property type="match status" value="1"/>
</dbReference>
<gene>
    <name evidence="9" type="ORF">PG997_004890</name>
</gene>
<dbReference type="Pfam" id="PF02586">
    <property type="entry name" value="SRAP"/>
    <property type="match status" value="1"/>
</dbReference>
<feature type="compositionally biased region" description="Basic and acidic residues" evidence="8">
    <location>
        <begin position="321"/>
        <end position="372"/>
    </location>
</feature>
<accession>A0ABR1X3K0</accession>
<dbReference type="Proteomes" id="UP001433268">
    <property type="component" value="Unassembled WGS sequence"/>
</dbReference>
<feature type="region of interest" description="Disordered" evidence="8">
    <location>
        <begin position="66"/>
        <end position="101"/>
    </location>
</feature>
<comment type="caution">
    <text evidence="9">The sequence shown here is derived from an EMBL/GenBank/DDBJ whole genome shotgun (WGS) entry which is preliminary data.</text>
</comment>
<dbReference type="EMBL" id="JAQQWN010000004">
    <property type="protein sequence ID" value="KAK8089929.1"/>
    <property type="molecule type" value="Genomic_DNA"/>
</dbReference>
<evidence type="ECO:0000256" key="5">
    <source>
        <dbReference type="ARBA" id="ARBA00023124"/>
    </source>
</evidence>
<feature type="region of interest" description="Disordered" evidence="8">
    <location>
        <begin position="303"/>
        <end position="435"/>
    </location>
</feature>
<name>A0ABR1X3K0_9PEZI</name>
<keyword evidence="10" id="KW-1185">Reference proteome</keyword>
<evidence type="ECO:0008006" key="11">
    <source>
        <dbReference type="Google" id="ProtNLM"/>
    </source>
</evidence>
<keyword evidence="7" id="KW-0456">Lyase</keyword>
<dbReference type="SUPFAM" id="SSF143081">
    <property type="entry name" value="BB1717-like"/>
    <property type="match status" value="1"/>
</dbReference>
<feature type="compositionally biased region" description="Polar residues" evidence="8">
    <location>
        <begin position="421"/>
        <end position="435"/>
    </location>
</feature>
<keyword evidence="2" id="KW-0645">Protease</keyword>
<evidence type="ECO:0000313" key="9">
    <source>
        <dbReference type="EMBL" id="KAK8089929.1"/>
    </source>
</evidence>
<evidence type="ECO:0000313" key="10">
    <source>
        <dbReference type="Proteomes" id="UP001433268"/>
    </source>
</evidence>
<protein>
    <recommendedName>
        <fullName evidence="11">DUF159 domain protein</fullName>
    </recommendedName>
</protein>
<keyword evidence="4" id="KW-0378">Hydrolase</keyword>
<reference evidence="9 10" key="1">
    <citation type="submission" date="2023-01" db="EMBL/GenBank/DDBJ databases">
        <title>Analysis of 21 Apiospora genomes using comparative genomics revels a genus with tremendous synthesis potential of carbohydrate active enzymes and secondary metabolites.</title>
        <authorList>
            <person name="Sorensen T."/>
        </authorList>
    </citation>
    <scope>NUCLEOTIDE SEQUENCE [LARGE SCALE GENOMIC DNA]</scope>
    <source>
        <strain evidence="9 10">CBS 114990</strain>
    </source>
</reference>
<proteinExistence type="inferred from homology"/>
<evidence type="ECO:0000256" key="1">
    <source>
        <dbReference type="ARBA" id="ARBA00008136"/>
    </source>
</evidence>